<dbReference type="InterPro" id="IPR047794">
    <property type="entry name" value="C45_proenzyme-like"/>
</dbReference>
<dbReference type="PANTHER" id="PTHR34180:SF1">
    <property type="entry name" value="BETA-ALANYL-DOPAMINE_CARCININE HYDROLASE"/>
    <property type="match status" value="1"/>
</dbReference>
<dbReference type="Gene3D" id="3.60.60.10">
    <property type="entry name" value="Penicillin V Acylase, Chain A"/>
    <property type="match status" value="1"/>
</dbReference>
<comment type="caution">
    <text evidence="2">The sequence shown here is derived from an EMBL/GenBank/DDBJ whole genome shotgun (WGS) entry which is preliminary data.</text>
</comment>
<evidence type="ECO:0000313" key="2">
    <source>
        <dbReference type="EMBL" id="TCU54555.1"/>
    </source>
</evidence>
<evidence type="ECO:0000259" key="1">
    <source>
        <dbReference type="Pfam" id="PF03417"/>
    </source>
</evidence>
<keyword evidence="2" id="KW-0378">Hydrolase</keyword>
<name>A0A4V2VJ41_9FIRM</name>
<feature type="domain" description="Peptidase C45 hydrolase" evidence="1">
    <location>
        <begin position="104"/>
        <end position="330"/>
    </location>
</feature>
<reference evidence="2 3" key="1">
    <citation type="submission" date="2019-03" db="EMBL/GenBank/DDBJ databases">
        <title>Genomic Encyclopedia of Type Strains, Phase IV (KMG-IV): sequencing the most valuable type-strain genomes for metagenomic binning, comparative biology and taxonomic classification.</title>
        <authorList>
            <person name="Goeker M."/>
        </authorList>
    </citation>
    <scope>NUCLEOTIDE SEQUENCE [LARGE SCALE GENOMIC DNA]</scope>
    <source>
        <strain evidence="2 3">DSM 29481</strain>
    </source>
</reference>
<dbReference type="GO" id="GO:0016787">
    <property type="term" value="F:hydrolase activity"/>
    <property type="evidence" value="ECO:0007669"/>
    <property type="project" value="UniProtKB-KW"/>
</dbReference>
<evidence type="ECO:0000313" key="3">
    <source>
        <dbReference type="Proteomes" id="UP000295773"/>
    </source>
</evidence>
<keyword evidence="3" id="KW-1185">Reference proteome</keyword>
<dbReference type="EMBL" id="SMBP01000024">
    <property type="protein sequence ID" value="TCU54555.1"/>
    <property type="molecule type" value="Genomic_DNA"/>
</dbReference>
<dbReference type="AlphaFoldDB" id="A0A4V2VJ41"/>
<dbReference type="InterPro" id="IPR047801">
    <property type="entry name" value="Peptidase_C45"/>
</dbReference>
<organism evidence="2 3">
    <name type="scientific">Longicatena caecimuris</name>
    <dbReference type="NCBI Taxonomy" id="1796635"/>
    <lineage>
        <taxon>Bacteria</taxon>
        <taxon>Bacillati</taxon>
        <taxon>Bacillota</taxon>
        <taxon>Erysipelotrichia</taxon>
        <taxon>Erysipelotrichales</taxon>
        <taxon>Erysipelotrichaceae</taxon>
        <taxon>Longicatena</taxon>
    </lineage>
</organism>
<proteinExistence type="predicted"/>
<dbReference type="Pfam" id="PF03417">
    <property type="entry name" value="AAT"/>
    <property type="match status" value="1"/>
</dbReference>
<gene>
    <name evidence="2" type="ORF">EDD61_12432</name>
</gene>
<dbReference type="PANTHER" id="PTHR34180">
    <property type="entry name" value="PEPTIDASE C45"/>
    <property type="match status" value="1"/>
</dbReference>
<dbReference type="SUPFAM" id="SSF56235">
    <property type="entry name" value="N-terminal nucleophile aminohydrolases (Ntn hydrolases)"/>
    <property type="match status" value="1"/>
</dbReference>
<dbReference type="InterPro" id="IPR005079">
    <property type="entry name" value="Peptidase_C45_hydrolase"/>
</dbReference>
<sequence>MYHLRLKGDHYQMGVKRGKIFQKSNITFPLHLDDFQLEHGRKSERILKEYFPEVCEEIKGVSDTIGVSYLPFVSWMLCMGCCMYNLEDNIPVEIRGCTAFAYSKNNNIIYGRNNDLPPYLKKGSKSEIYSPLNGNRFNITTSSFINGEEGVNEHGLAVAMTFVMTSLKNIQAGFNSCFVVRYLLEKANSTENALFLLMKLPIASNCNILIADKSGEMLVVECTPYEKRIREAVSIDDAKIVCTVNSFTSDEMKQHDAAKGNDYQSAKRYRTVMENFSTHIKGNLIEATQQLLRGNFGFMCQYDEPDFETVWSSIFDLKKLMIYRAEGDPRKKKFIVDSRLHNIVQKK</sequence>
<dbReference type="Proteomes" id="UP000295773">
    <property type="component" value="Unassembled WGS sequence"/>
</dbReference>
<accession>A0A4V2VJ41</accession>
<dbReference type="RefSeq" id="WP_117547675.1">
    <property type="nucleotide sequence ID" value="NZ_JANKBG010000023.1"/>
</dbReference>
<protein>
    <submittedName>
        <fullName evidence="2">Putative choloylglycine hydrolase</fullName>
    </submittedName>
</protein>
<dbReference type="InterPro" id="IPR029055">
    <property type="entry name" value="Ntn_hydrolases_N"/>
</dbReference>
<dbReference type="NCBIfam" id="NF040521">
    <property type="entry name" value="C45_proenzyme"/>
    <property type="match status" value="1"/>
</dbReference>